<proteinExistence type="predicted"/>
<keyword evidence="3" id="KW-1185">Reference proteome</keyword>
<evidence type="ECO:0000313" key="3">
    <source>
        <dbReference type="Proteomes" id="UP001234989"/>
    </source>
</evidence>
<name>A0AAF0V8Y8_SOLVR</name>
<protein>
    <submittedName>
        <fullName evidence="2">Uncharacterized protein</fullName>
    </submittedName>
</protein>
<dbReference type="EMBL" id="CP133623">
    <property type="protein sequence ID" value="WMV59354.1"/>
    <property type="molecule type" value="Genomic_DNA"/>
</dbReference>
<feature type="chain" id="PRO_5042054778" evidence="1">
    <location>
        <begin position="29"/>
        <end position="104"/>
    </location>
</feature>
<evidence type="ECO:0000256" key="1">
    <source>
        <dbReference type="SAM" id="SignalP"/>
    </source>
</evidence>
<dbReference type="Proteomes" id="UP001234989">
    <property type="component" value="Chromosome 12"/>
</dbReference>
<dbReference type="AlphaFoldDB" id="A0AAF0V8Y8"/>
<reference evidence="2" key="1">
    <citation type="submission" date="2023-08" db="EMBL/GenBank/DDBJ databases">
        <title>A de novo genome assembly of Solanum verrucosum Schlechtendal, a Mexican diploid species geographically isolated from the other diploid A-genome species in potato relatives.</title>
        <authorList>
            <person name="Hosaka K."/>
        </authorList>
    </citation>
    <scope>NUCLEOTIDE SEQUENCE</scope>
    <source>
        <tissue evidence="2">Young leaves</tissue>
    </source>
</reference>
<sequence length="104" mass="11885">MMSVRYRKAPPLLAFGWFIFIRIDVSLPGDVASCFLRAGPCPDSAYVTHRGYCGHNIMGFLFATLAPDMADREIGMDPREYTSRSPSGQIDRFPWRHRVDLQYP</sequence>
<accession>A0AAF0V8Y8</accession>
<organism evidence="2 3">
    <name type="scientific">Solanum verrucosum</name>
    <dbReference type="NCBI Taxonomy" id="315347"/>
    <lineage>
        <taxon>Eukaryota</taxon>
        <taxon>Viridiplantae</taxon>
        <taxon>Streptophyta</taxon>
        <taxon>Embryophyta</taxon>
        <taxon>Tracheophyta</taxon>
        <taxon>Spermatophyta</taxon>
        <taxon>Magnoliopsida</taxon>
        <taxon>eudicotyledons</taxon>
        <taxon>Gunneridae</taxon>
        <taxon>Pentapetalae</taxon>
        <taxon>asterids</taxon>
        <taxon>lamiids</taxon>
        <taxon>Solanales</taxon>
        <taxon>Solanaceae</taxon>
        <taxon>Solanoideae</taxon>
        <taxon>Solaneae</taxon>
        <taxon>Solanum</taxon>
    </lineage>
</organism>
<evidence type="ECO:0000313" key="2">
    <source>
        <dbReference type="EMBL" id="WMV59354.1"/>
    </source>
</evidence>
<feature type="signal peptide" evidence="1">
    <location>
        <begin position="1"/>
        <end position="28"/>
    </location>
</feature>
<gene>
    <name evidence="2" type="ORF">MTR67_052739</name>
</gene>
<keyword evidence="1" id="KW-0732">Signal</keyword>